<reference evidence="3" key="1">
    <citation type="journal article" date="2019" name="Int. J. Syst. Evol. Microbiol.">
        <title>The Global Catalogue of Microorganisms (GCM) 10K type strain sequencing project: providing services to taxonomists for standard genome sequencing and annotation.</title>
        <authorList>
            <consortium name="The Broad Institute Genomics Platform"/>
            <consortium name="The Broad Institute Genome Sequencing Center for Infectious Disease"/>
            <person name="Wu L."/>
            <person name="Ma J."/>
        </authorList>
    </citation>
    <scope>NUCLEOTIDE SEQUENCE [LARGE SCALE GENOMIC DNA]</scope>
    <source>
        <strain evidence="3">CGMCC 1.16225</strain>
    </source>
</reference>
<protein>
    <submittedName>
        <fullName evidence="2">Uncharacterized protein</fullName>
    </submittedName>
</protein>
<proteinExistence type="predicted"/>
<dbReference type="RefSeq" id="WP_379092566.1">
    <property type="nucleotide sequence ID" value="NZ_JBHUGZ010000001.1"/>
</dbReference>
<evidence type="ECO:0000256" key="1">
    <source>
        <dbReference type="SAM" id="SignalP"/>
    </source>
</evidence>
<sequence length="277" mass="29363">MRILLHTVFLGLATAGLSPTWAAAGDCGDVVALVQQAYPKARKSSDGAALTLEPHISIPLTLPDGEMPFGLVCKIWPAHDGLLLVAVPLIDSAKSSDGGHVGDIELLVVDRKSLQVRQRLLQAGLANDDAIAIRKVEFDTGRYTLSPAVTAFGLRIELATHSQATPFAETGLRLYALAGDALRLVLGDLAVTGNGGEGDASCAGSFHSSQVSLAMSPAKHHGYHDITVVQRADTDEPLPDKNGECQSHPGKSVKRTYRLRYDGSRYPVPAALKAMEP</sequence>
<accession>A0ABW4U533</accession>
<keyword evidence="3" id="KW-1185">Reference proteome</keyword>
<dbReference type="EMBL" id="JBHUGZ010000001">
    <property type="protein sequence ID" value="MFD1981334.1"/>
    <property type="molecule type" value="Genomic_DNA"/>
</dbReference>
<feature type="chain" id="PRO_5046558619" evidence="1">
    <location>
        <begin position="25"/>
        <end position="277"/>
    </location>
</feature>
<keyword evidence="1" id="KW-0732">Signal</keyword>
<organism evidence="2 3">
    <name type="scientific">Mesorhizobium newzealandense</name>
    <dbReference type="NCBI Taxonomy" id="1300302"/>
    <lineage>
        <taxon>Bacteria</taxon>
        <taxon>Pseudomonadati</taxon>
        <taxon>Pseudomonadota</taxon>
        <taxon>Alphaproteobacteria</taxon>
        <taxon>Hyphomicrobiales</taxon>
        <taxon>Phyllobacteriaceae</taxon>
        <taxon>Mesorhizobium</taxon>
    </lineage>
</organism>
<evidence type="ECO:0000313" key="3">
    <source>
        <dbReference type="Proteomes" id="UP001597405"/>
    </source>
</evidence>
<name>A0ABW4U533_9HYPH</name>
<comment type="caution">
    <text evidence="2">The sequence shown here is derived from an EMBL/GenBank/DDBJ whole genome shotgun (WGS) entry which is preliminary data.</text>
</comment>
<dbReference type="Proteomes" id="UP001597405">
    <property type="component" value="Unassembled WGS sequence"/>
</dbReference>
<feature type="signal peptide" evidence="1">
    <location>
        <begin position="1"/>
        <end position="24"/>
    </location>
</feature>
<evidence type="ECO:0000313" key="2">
    <source>
        <dbReference type="EMBL" id="MFD1981334.1"/>
    </source>
</evidence>
<gene>
    <name evidence="2" type="ORF">ACFSOZ_01250</name>
</gene>